<evidence type="ECO:0000313" key="2">
    <source>
        <dbReference type="Proteomes" id="UP000005837"/>
    </source>
</evidence>
<accession>C0DUN9</accession>
<dbReference type="EMBL" id="ACEA01000017">
    <property type="protein sequence ID" value="EEG24437.1"/>
    <property type="molecule type" value="Genomic_DNA"/>
</dbReference>
<organism evidence="1 2">
    <name type="scientific">Eikenella corrodens ATCC 23834</name>
    <dbReference type="NCBI Taxonomy" id="546274"/>
    <lineage>
        <taxon>Bacteria</taxon>
        <taxon>Pseudomonadati</taxon>
        <taxon>Pseudomonadota</taxon>
        <taxon>Betaproteobacteria</taxon>
        <taxon>Neisseriales</taxon>
        <taxon>Neisseriaceae</taxon>
        <taxon>Eikenella</taxon>
    </lineage>
</organism>
<sequence length="40" mass="4986">MMRGKFWWQVHRNAWYSFISCMHMFSGNLTETGYLKRRVE</sequence>
<protein>
    <submittedName>
        <fullName evidence="1">Uncharacterized protein</fullName>
    </submittedName>
</protein>
<reference evidence="1 2" key="1">
    <citation type="submission" date="2009-01" db="EMBL/GenBank/DDBJ databases">
        <authorList>
            <person name="Fulton L."/>
            <person name="Clifton S."/>
            <person name="Chinwalla A.T."/>
            <person name="Mitreva M."/>
            <person name="Sodergren E."/>
            <person name="Weinstock G."/>
            <person name="Clifton S."/>
            <person name="Dooling D.J."/>
            <person name="Fulton B."/>
            <person name="Minx P."/>
            <person name="Pepin K.H."/>
            <person name="Johnson M."/>
            <person name="Bhonagiri V."/>
            <person name="Nash W.E."/>
            <person name="Mardis E.R."/>
            <person name="Wilson R.K."/>
        </authorList>
    </citation>
    <scope>NUCLEOTIDE SEQUENCE [LARGE SCALE GENOMIC DNA]</scope>
    <source>
        <strain evidence="1 2">ATCC 23834</strain>
    </source>
</reference>
<dbReference type="HOGENOM" id="CLU_3288841_0_0_4"/>
<name>C0DUN9_EIKCO</name>
<proteinExistence type="predicted"/>
<gene>
    <name evidence="1" type="ORF">EIKCOROL_01075</name>
</gene>
<dbReference type="Proteomes" id="UP000005837">
    <property type="component" value="Unassembled WGS sequence"/>
</dbReference>
<dbReference type="AlphaFoldDB" id="C0DUN9"/>
<comment type="caution">
    <text evidence="1">The sequence shown here is derived from an EMBL/GenBank/DDBJ whole genome shotgun (WGS) entry which is preliminary data.</text>
</comment>
<evidence type="ECO:0000313" key="1">
    <source>
        <dbReference type="EMBL" id="EEG24437.1"/>
    </source>
</evidence>